<organism evidence="5">
    <name type="scientific">Serpula lacrymans var. lacrymans (strain S7.9)</name>
    <name type="common">Dry rot fungus</name>
    <dbReference type="NCBI Taxonomy" id="578457"/>
    <lineage>
        <taxon>Eukaryota</taxon>
        <taxon>Fungi</taxon>
        <taxon>Dikarya</taxon>
        <taxon>Basidiomycota</taxon>
        <taxon>Agaricomycotina</taxon>
        <taxon>Agaricomycetes</taxon>
        <taxon>Agaricomycetidae</taxon>
        <taxon>Boletales</taxon>
        <taxon>Coniophorineae</taxon>
        <taxon>Serpulaceae</taxon>
        <taxon>Serpula</taxon>
    </lineage>
</organism>
<evidence type="ECO:0000313" key="4">
    <source>
        <dbReference type="EMBL" id="EGO22855.1"/>
    </source>
</evidence>
<dbReference type="Proteomes" id="UP000008064">
    <property type="component" value="Unassembled WGS sequence"/>
</dbReference>
<sequence length="511" mass="56020">MTFYSTIQTQLLGRFSHDLRSAKSGLIDDEKPLTVFSGDAFSPSLESSVMKGEHIIPVLNHLLVDNFDFGEDILSALSEQCTFRWLLANAVHSDDRLLASAKEHLILRHRGYNIGFFGLAGTDWPSNCQHLPIDSRILDPIPVAQRVSRLLRSNGADLVIALTHMRLEEDIKLAEACSEDVDLILGGHDHDPLVHGSHMSAVNDIFQGKIKIIKSGMDFKSYSIVHLHVFRKDGKTGVENVKVHLMRDISLPKHHPEDSVIHTILSSIQSRMATVIDKPVLYAAIPLDGRSSIVRTTETNLGNMIADAVRAYYDVDIALINSGGLRYILPFDNPFVVKRLPGRTILSALENSVSDIVDGRFFQLSGLSIKVDSCRPVGSRILTACLVRSHSSIPSLVPQTVHPMNAHETGVTSTPLNSDAQYTVAMVNFIAEGFDGYTLFRDAPVIGNVHASCGEGTLLSEYGCNKGEDKTDAAIDRARAAVVVGRTENSLPIVRPHVQGRIENGIHLASH</sequence>
<dbReference type="Pfam" id="PF02872">
    <property type="entry name" value="5_nucleotid_C"/>
    <property type="match status" value="1"/>
</dbReference>
<gene>
    <name evidence="4" type="ORF">SERLADRAFT_439630</name>
</gene>
<proteinExistence type="inferred from homology"/>
<evidence type="ECO:0000256" key="2">
    <source>
        <dbReference type="RuleBase" id="RU362119"/>
    </source>
</evidence>
<dbReference type="AlphaFoldDB" id="F8P124"/>
<dbReference type="KEGG" id="sla:SERLADRAFT_439630"/>
<dbReference type="SUPFAM" id="SSF55816">
    <property type="entry name" value="5'-nucleotidase (syn. UDP-sugar hydrolase), C-terminal domain"/>
    <property type="match status" value="1"/>
</dbReference>
<name>F8P124_SERL9</name>
<keyword evidence="2" id="KW-0547">Nucleotide-binding</keyword>
<dbReference type="GO" id="GO:0009166">
    <property type="term" value="P:nucleotide catabolic process"/>
    <property type="evidence" value="ECO:0007669"/>
    <property type="project" value="InterPro"/>
</dbReference>
<dbReference type="GO" id="GO:0016787">
    <property type="term" value="F:hydrolase activity"/>
    <property type="evidence" value="ECO:0007669"/>
    <property type="project" value="UniProtKB-KW"/>
</dbReference>
<dbReference type="InterPro" id="IPR029052">
    <property type="entry name" value="Metallo-depent_PP-like"/>
</dbReference>
<dbReference type="EMBL" id="GL945436">
    <property type="protein sequence ID" value="EGO22855.1"/>
    <property type="molecule type" value="Genomic_DNA"/>
</dbReference>
<feature type="domain" description="5'-Nucleotidase C-terminal" evidence="3">
    <location>
        <begin position="294"/>
        <end position="440"/>
    </location>
</feature>
<dbReference type="PRINTS" id="PR01607">
    <property type="entry name" value="APYRASEFAMLY"/>
</dbReference>
<evidence type="ECO:0000259" key="3">
    <source>
        <dbReference type="Pfam" id="PF02872"/>
    </source>
</evidence>
<dbReference type="RefSeq" id="XP_007320095.1">
    <property type="nucleotide sequence ID" value="XM_007320033.1"/>
</dbReference>
<reference evidence="5" key="1">
    <citation type="journal article" date="2011" name="Science">
        <title>The plant cell wall-decomposing machinery underlies the functional diversity of forest fungi.</title>
        <authorList>
            <person name="Eastwood D.C."/>
            <person name="Floudas D."/>
            <person name="Binder M."/>
            <person name="Majcherczyk A."/>
            <person name="Schneider P."/>
            <person name="Aerts A."/>
            <person name="Asiegbu F.O."/>
            <person name="Baker S.E."/>
            <person name="Barry K."/>
            <person name="Bendiksby M."/>
            <person name="Blumentritt M."/>
            <person name="Coutinho P.M."/>
            <person name="Cullen D."/>
            <person name="de Vries R.P."/>
            <person name="Gathman A."/>
            <person name="Goodell B."/>
            <person name="Henrissat B."/>
            <person name="Ihrmark K."/>
            <person name="Kauserud H."/>
            <person name="Kohler A."/>
            <person name="LaButti K."/>
            <person name="Lapidus A."/>
            <person name="Lavin J.L."/>
            <person name="Lee Y.-H."/>
            <person name="Lindquist E."/>
            <person name="Lilly W."/>
            <person name="Lucas S."/>
            <person name="Morin E."/>
            <person name="Murat C."/>
            <person name="Oguiza J.A."/>
            <person name="Park J."/>
            <person name="Pisabarro A.G."/>
            <person name="Riley R."/>
            <person name="Rosling A."/>
            <person name="Salamov A."/>
            <person name="Schmidt O."/>
            <person name="Schmutz J."/>
            <person name="Skrede I."/>
            <person name="Stenlid J."/>
            <person name="Wiebenga A."/>
            <person name="Xie X."/>
            <person name="Kuees U."/>
            <person name="Hibbett D.S."/>
            <person name="Hoffmeister D."/>
            <person name="Hoegberg N."/>
            <person name="Martin F."/>
            <person name="Grigoriev I.V."/>
            <person name="Watkinson S.C."/>
        </authorList>
    </citation>
    <scope>NUCLEOTIDE SEQUENCE [LARGE SCALE GENOMIC DNA]</scope>
    <source>
        <strain evidence="5">S7.9</strain>
    </source>
</reference>
<dbReference type="HOGENOM" id="CLU_005854_7_2_1"/>
<evidence type="ECO:0000313" key="5">
    <source>
        <dbReference type="Proteomes" id="UP000008064"/>
    </source>
</evidence>
<keyword evidence="2" id="KW-0378">Hydrolase</keyword>
<dbReference type="InterPro" id="IPR008334">
    <property type="entry name" value="5'-Nucleotdase_C"/>
</dbReference>
<protein>
    <recommendedName>
        <fullName evidence="3">5'-Nucleotidase C-terminal domain-containing protein</fullName>
    </recommendedName>
</protein>
<dbReference type="GeneID" id="18815228"/>
<dbReference type="InterPro" id="IPR006179">
    <property type="entry name" value="5_nucleotidase/apyrase"/>
</dbReference>
<accession>F8P124</accession>
<comment type="similarity">
    <text evidence="1 2">Belongs to the 5'-nucleotidase family.</text>
</comment>
<dbReference type="Gene3D" id="3.90.780.10">
    <property type="entry name" value="5'-Nucleotidase, C-terminal domain"/>
    <property type="match status" value="1"/>
</dbReference>
<evidence type="ECO:0000256" key="1">
    <source>
        <dbReference type="ARBA" id="ARBA00006654"/>
    </source>
</evidence>
<dbReference type="PANTHER" id="PTHR11575">
    <property type="entry name" value="5'-NUCLEOTIDASE-RELATED"/>
    <property type="match status" value="1"/>
</dbReference>
<dbReference type="OrthoDB" id="10252235at2759"/>
<dbReference type="GO" id="GO:0000166">
    <property type="term" value="F:nucleotide binding"/>
    <property type="evidence" value="ECO:0007669"/>
    <property type="project" value="UniProtKB-KW"/>
</dbReference>
<dbReference type="Gene3D" id="3.60.21.10">
    <property type="match status" value="1"/>
</dbReference>
<dbReference type="InterPro" id="IPR036907">
    <property type="entry name" value="5'-Nucleotdase_C_sf"/>
</dbReference>
<dbReference type="PANTHER" id="PTHR11575:SF41">
    <property type="entry name" value="PUTATIVE (AFU_ORTHOLOGUE AFUA_1G01160)-RELATED"/>
    <property type="match status" value="1"/>
</dbReference>
<dbReference type="SUPFAM" id="SSF56300">
    <property type="entry name" value="Metallo-dependent phosphatases"/>
    <property type="match status" value="1"/>
</dbReference>